<name>A0A3E0HF56_9FLAO</name>
<keyword evidence="2" id="KW-1185">Reference proteome</keyword>
<evidence type="ECO:0000313" key="2">
    <source>
        <dbReference type="Proteomes" id="UP000256884"/>
    </source>
</evidence>
<dbReference type="AlphaFoldDB" id="A0A3E0HF56"/>
<dbReference type="RefSeq" id="WP_170137056.1">
    <property type="nucleotide sequence ID" value="NZ_QUNS01000012.1"/>
</dbReference>
<gene>
    <name evidence="1" type="ORF">C7448_11220</name>
</gene>
<reference evidence="1 2" key="1">
    <citation type="submission" date="2018-08" db="EMBL/GenBank/DDBJ databases">
        <title>Genomic Encyclopedia of Type Strains, Phase IV (KMG-IV): sequencing the most valuable type-strain genomes for metagenomic binning, comparative biology and taxonomic classification.</title>
        <authorList>
            <person name="Goeker M."/>
        </authorList>
    </citation>
    <scope>NUCLEOTIDE SEQUENCE [LARGE SCALE GENOMIC DNA]</scope>
    <source>
        <strain evidence="1 2">DSM 18841</strain>
    </source>
</reference>
<evidence type="ECO:0000313" key="1">
    <source>
        <dbReference type="EMBL" id="REH43914.1"/>
    </source>
</evidence>
<proteinExistence type="predicted"/>
<organism evidence="1 2">
    <name type="scientific">Tenacibaculum gallaicum</name>
    <dbReference type="NCBI Taxonomy" id="561505"/>
    <lineage>
        <taxon>Bacteria</taxon>
        <taxon>Pseudomonadati</taxon>
        <taxon>Bacteroidota</taxon>
        <taxon>Flavobacteriia</taxon>
        <taxon>Flavobacteriales</taxon>
        <taxon>Flavobacteriaceae</taxon>
        <taxon>Tenacibaculum</taxon>
    </lineage>
</organism>
<dbReference type="Proteomes" id="UP000256884">
    <property type="component" value="Unassembled WGS sequence"/>
</dbReference>
<dbReference type="EMBL" id="QUNS01000012">
    <property type="protein sequence ID" value="REH43914.1"/>
    <property type="molecule type" value="Genomic_DNA"/>
</dbReference>
<comment type="caution">
    <text evidence="1">The sequence shown here is derived from an EMBL/GenBank/DDBJ whole genome shotgun (WGS) entry which is preliminary data.</text>
</comment>
<accession>A0A3E0HF56</accession>
<protein>
    <submittedName>
        <fullName evidence="1">Uncharacterized protein</fullName>
    </submittedName>
</protein>
<sequence length="55" mass="5969">MMKNILNLGSLLNKNEQQFINGGGDDPVTDLCIPAPREATTCLMPISSECCGLWD</sequence>